<name>A0A0R2LHX8_9LACO</name>
<comment type="caution">
    <text evidence="4">The sequence shown here is derived from an EMBL/GenBank/DDBJ whole genome shotgun (WGS) entry which is preliminary data.</text>
</comment>
<feature type="DNA-binding region" description="H-T-H motif" evidence="2">
    <location>
        <begin position="30"/>
        <end position="49"/>
    </location>
</feature>
<dbReference type="AlphaFoldDB" id="A0A0R2LHX8"/>
<protein>
    <recommendedName>
        <fullName evidence="3">HTH tetR-type domain-containing protein</fullName>
    </recommendedName>
</protein>
<dbReference type="OrthoDB" id="9810250at2"/>
<organism evidence="4 5">
    <name type="scientific">Ligilactobacillus pobuzihii</name>
    <dbReference type="NCBI Taxonomy" id="449659"/>
    <lineage>
        <taxon>Bacteria</taxon>
        <taxon>Bacillati</taxon>
        <taxon>Bacillota</taxon>
        <taxon>Bacilli</taxon>
        <taxon>Lactobacillales</taxon>
        <taxon>Lactobacillaceae</taxon>
        <taxon>Ligilactobacillus</taxon>
    </lineage>
</organism>
<dbReference type="InterPro" id="IPR050624">
    <property type="entry name" value="HTH-type_Tx_Regulator"/>
</dbReference>
<dbReference type="SUPFAM" id="SSF46689">
    <property type="entry name" value="Homeodomain-like"/>
    <property type="match status" value="1"/>
</dbReference>
<reference evidence="4 5" key="1">
    <citation type="journal article" date="2015" name="Genome Announc.">
        <title>Expanding the biotechnology potential of lactobacilli through comparative genomics of 213 strains and associated genera.</title>
        <authorList>
            <person name="Sun Z."/>
            <person name="Harris H.M."/>
            <person name="McCann A."/>
            <person name="Guo C."/>
            <person name="Argimon S."/>
            <person name="Zhang W."/>
            <person name="Yang X."/>
            <person name="Jeffery I.B."/>
            <person name="Cooney J.C."/>
            <person name="Kagawa T.F."/>
            <person name="Liu W."/>
            <person name="Song Y."/>
            <person name="Salvetti E."/>
            <person name="Wrobel A."/>
            <person name="Rasinkangas P."/>
            <person name="Parkhill J."/>
            <person name="Rea M.C."/>
            <person name="O'Sullivan O."/>
            <person name="Ritari J."/>
            <person name="Douillard F.P."/>
            <person name="Paul Ross R."/>
            <person name="Yang R."/>
            <person name="Briner A.E."/>
            <person name="Felis G.E."/>
            <person name="de Vos W.M."/>
            <person name="Barrangou R."/>
            <person name="Klaenhammer T.R."/>
            <person name="Caufield P.W."/>
            <person name="Cui Y."/>
            <person name="Zhang H."/>
            <person name="O'Toole P.W."/>
        </authorList>
    </citation>
    <scope>NUCLEOTIDE SEQUENCE [LARGE SCALE GENOMIC DNA]</scope>
    <source>
        <strain evidence="4 5">NBRC 103219</strain>
    </source>
</reference>
<accession>A0A0R2LHX8</accession>
<dbReference type="InterPro" id="IPR009057">
    <property type="entry name" value="Homeodomain-like_sf"/>
</dbReference>
<dbReference type="PANTHER" id="PTHR43479:SF7">
    <property type="entry name" value="TETR-FAMILY TRANSCRIPTIONAL REGULATOR"/>
    <property type="match status" value="1"/>
</dbReference>
<dbReference type="PATRIC" id="fig|449659.4.peg.1121"/>
<gene>
    <name evidence="4" type="ORF">IV66_GL001109</name>
</gene>
<dbReference type="GO" id="GO:0003677">
    <property type="term" value="F:DNA binding"/>
    <property type="evidence" value="ECO:0007669"/>
    <property type="project" value="UniProtKB-UniRule"/>
</dbReference>
<evidence type="ECO:0000259" key="3">
    <source>
        <dbReference type="PROSITE" id="PS50977"/>
    </source>
</evidence>
<dbReference type="Proteomes" id="UP000051886">
    <property type="component" value="Unassembled WGS sequence"/>
</dbReference>
<evidence type="ECO:0000313" key="5">
    <source>
        <dbReference type="Proteomes" id="UP000051886"/>
    </source>
</evidence>
<dbReference type="RefSeq" id="WP_017867516.1">
    <property type="nucleotide sequence ID" value="NZ_BJYB01000028.1"/>
</dbReference>
<evidence type="ECO:0000313" key="4">
    <source>
        <dbReference type="EMBL" id="KRO01142.1"/>
    </source>
</evidence>
<evidence type="ECO:0000256" key="1">
    <source>
        <dbReference type="ARBA" id="ARBA00023125"/>
    </source>
</evidence>
<dbReference type="PANTHER" id="PTHR43479">
    <property type="entry name" value="ACREF/ENVCD OPERON REPRESSOR-RELATED"/>
    <property type="match status" value="1"/>
</dbReference>
<keyword evidence="5" id="KW-1185">Reference proteome</keyword>
<evidence type="ECO:0000256" key="2">
    <source>
        <dbReference type="PROSITE-ProRule" id="PRU00335"/>
    </source>
</evidence>
<feature type="domain" description="HTH tetR-type" evidence="3">
    <location>
        <begin position="7"/>
        <end position="67"/>
    </location>
</feature>
<proteinExistence type="predicted"/>
<dbReference type="STRING" id="449659.IV66_GL001109"/>
<dbReference type="EMBL" id="JQCN01000015">
    <property type="protein sequence ID" value="KRO01142.1"/>
    <property type="molecule type" value="Genomic_DNA"/>
</dbReference>
<dbReference type="Gene3D" id="1.10.357.10">
    <property type="entry name" value="Tetracycline Repressor, domain 2"/>
    <property type="match status" value="1"/>
</dbReference>
<sequence length="180" mass="21111">MADLRFERTEKMIQFAFLDLLKTTPYEKISIAKLARVSMVDRTTFYAHFDNLSELADTLIENALAPFVAAFLESKEQKMKRNFDSYTFFSHELVDHLLSNRSQIETVRELPLGANSFDHRLRKLFTETYTTFLKLPETDFTIFLFVNLAMANFDFILKNSRVPSKKELQLGLKRMESFLK</sequence>
<dbReference type="PROSITE" id="PS50977">
    <property type="entry name" value="HTH_TETR_2"/>
    <property type="match status" value="1"/>
</dbReference>
<dbReference type="InterPro" id="IPR001647">
    <property type="entry name" value="HTH_TetR"/>
</dbReference>
<keyword evidence="1 2" id="KW-0238">DNA-binding</keyword>